<feature type="coiled-coil region" evidence="1">
    <location>
        <begin position="49"/>
        <end position="90"/>
    </location>
</feature>
<comment type="caution">
    <text evidence="3">The sequence shown here is derived from an EMBL/GenBank/DDBJ whole genome shotgun (WGS) entry which is preliminary data.</text>
</comment>
<evidence type="ECO:0000313" key="3">
    <source>
        <dbReference type="EMBL" id="MFC4350654.1"/>
    </source>
</evidence>
<evidence type="ECO:0008006" key="5">
    <source>
        <dbReference type="Google" id="ProtNLM"/>
    </source>
</evidence>
<keyword evidence="4" id="KW-1185">Reference proteome</keyword>
<evidence type="ECO:0000256" key="1">
    <source>
        <dbReference type="SAM" id="Coils"/>
    </source>
</evidence>
<accession>A0ABV8UI01</accession>
<proteinExistence type="predicted"/>
<dbReference type="EMBL" id="JBHSCW010000001">
    <property type="protein sequence ID" value="MFC4350654.1"/>
    <property type="molecule type" value="Genomic_DNA"/>
</dbReference>
<evidence type="ECO:0000256" key="2">
    <source>
        <dbReference type="SAM" id="Phobius"/>
    </source>
</evidence>
<protein>
    <recommendedName>
        <fullName evidence="5">Tfp pilus assembly protein PilO</fullName>
    </recommendedName>
</protein>
<keyword evidence="2" id="KW-1133">Transmembrane helix</keyword>
<gene>
    <name evidence="3" type="ORF">ACFOW6_03755</name>
</gene>
<feature type="transmembrane region" description="Helical" evidence="2">
    <location>
        <begin position="20"/>
        <end position="38"/>
    </location>
</feature>
<organism evidence="3 4">
    <name type="scientific">Fodinicurvata halophila</name>
    <dbReference type="NCBI Taxonomy" id="1419723"/>
    <lineage>
        <taxon>Bacteria</taxon>
        <taxon>Pseudomonadati</taxon>
        <taxon>Pseudomonadota</taxon>
        <taxon>Alphaproteobacteria</taxon>
        <taxon>Rhodospirillales</taxon>
        <taxon>Rhodovibrionaceae</taxon>
        <taxon>Fodinicurvata</taxon>
    </lineage>
</organism>
<keyword evidence="2" id="KW-0472">Membrane</keyword>
<reference evidence="4" key="1">
    <citation type="journal article" date="2019" name="Int. J. Syst. Evol. Microbiol.">
        <title>The Global Catalogue of Microorganisms (GCM) 10K type strain sequencing project: providing services to taxonomists for standard genome sequencing and annotation.</title>
        <authorList>
            <consortium name="The Broad Institute Genomics Platform"/>
            <consortium name="The Broad Institute Genome Sequencing Center for Infectious Disease"/>
            <person name="Wu L."/>
            <person name="Ma J."/>
        </authorList>
    </citation>
    <scope>NUCLEOTIDE SEQUENCE [LARGE SCALE GENOMIC DNA]</scope>
    <source>
        <strain evidence="4">CECT 8472</strain>
    </source>
</reference>
<dbReference type="RefSeq" id="WP_382420983.1">
    <property type="nucleotide sequence ID" value="NZ_JBHSCW010000001.1"/>
</dbReference>
<dbReference type="Proteomes" id="UP001595799">
    <property type="component" value="Unassembled WGS sequence"/>
</dbReference>
<keyword evidence="2" id="KW-0812">Transmembrane</keyword>
<sequence>MSLGFRDPYERRRKHRRWTLVKLIVILGLLAVVGWVAYGMGLQIGQGESDALRQQLAESREQVRELQSENGRLENQHQAALQRAETLEERYQRDVPEGEMERLLELARQRIEDGVDAERLTFVLESVSRDRDCSGPTGSRRFLVDTPIYTNEGNNSATFADGAVTLSALGDSAVNEDGNPEAWFDPEQPLTVTATLIGGEEEEFEGELPLHFSVVASGNEHRFTAQAQQRGYVEVTHERCSFP</sequence>
<keyword evidence="1" id="KW-0175">Coiled coil</keyword>
<evidence type="ECO:0000313" key="4">
    <source>
        <dbReference type="Proteomes" id="UP001595799"/>
    </source>
</evidence>
<name>A0ABV8UI01_9PROT</name>